<evidence type="ECO:0000256" key="1">
    <source>
        <dbReference type="SAM" id="MobiDB-lite"/>
    </source>
</evidence>
<dbReference type="EMBL" id="UZAK01035741">
    <property type="protein sequence ID" value="VDP51957.1"/>
    <property type="molecule type" value="Genomic_DNA"/>
</dbReference>
<feature type="region of interest" description="Disordered" evidence="1">
    <location>
        <begin position="55"/>
        <end position="89"/>
    </location>
</feature>
<feature type="compositionally biased region" description="Pro residues" evidence="1">
    <location>
        <begin position="62"/>
        <end position="83"/>
    </location>
</feature>
<evidence type="ECO:0000313" key="2">
    <source>
        <dbReference type="EMBL" id="VDP51957.1"/>
    </source>
</evidence>
<evidence type="ECO:0000313" key="4">
    <source>
        <dbReference type="WBParaSite" id="SCUD_0001326201-mRNA-1"/>
    </source>
</evidence>
<organism evidence="4">
    <name type="scientific">Schistosoma curassoni</name>
    <dbReference type="NCBI Taxonomy" id="6186"/>
    <lineage>
        <taxon>Eukaryota</taxon>
        <taxon>Metazoa</taxon>
        <taxon>Spiralia</taxon>
        <taxon>Lophotrochozoa</taxon>
        <taxon>Platyhelminthes</taxon>
        <taxon>Trematoda</taxon>
        <taxon>Digenea</taxon>
        <taxon>Strigeidida</taxon>
        <taxon>Schistosomatoidea</taxon>
        <taxon>Schistosomatidae</taxon>
        <taxon>Schistosoma</taxon>
    </lineage>
</organism>
<feature type="region of interest" description="Disordered" evidence="1">
    <location>
        <begin position="1"/>
        <end position="24"/>
    </location>
</feature>
<accession>A0A183KE16</accession>
<proteinExistence type="predicted"/>
<gene>
    <name evidence="2" type="ORF">SCUD_LOCUS13262</name>
</gene>
<reference evidence="2 3" key="2">
    <citation type="submission" date="2018-11" db="EMBL/GenBank/DDBJ databases">
        <authorList>
            <consortium name="Pathogen Informatics"/>
        </authorList>
    </citation>
    <scope>NUCLEOTIDE SEQUENCE [LARGE SCALE GENOMIC DNA]</scope>
    <source>
        <strain evidence="2">Dakar</strain>
        <strain evidence="3">Dakar, Senegal</strain>
    </source>
</reference>
<reference evidence="4" key="1">
    <citation type="submission" date="2016-06" db="UniProtKB">
        <authorList>
            <consortium name="WormBaseParasite"/>
        </authorList>
    </citation>
    <scope>IDENTIFICATION</scope>
</reference>
<protein>
    <submittedName>
        <fullName evidence="2 4">Uncharacterized protein</fullName>
    </submittedName>
</protein>
<dbReference type="Proteomes" id="UP000279833">
    <property type="component" value="Unassembled WGS sequence"/>
</dbReference>
<keyword evidence="3" id="KW-1185">Reference proteome</keyword>
<name>A0A183KE16_9TREM</name>
<dbReference type="WBParaSite" id="SCUD_0001326201-mRNA-1">
    <property type="protein sequence ID" value="SCUD_0001326201-mRNA-1"/>
    <property type="gene ID" value="SCUD_0001326201"/>
</dbReference>
<sequence>ATNATPHISSITYRRNTSYQPSQAPCNQNISTFAATKEFKWLRRNKPLKFFGHRFSLETQPNPSPPTTPAPPVPQTAPPPPPSESYLFPFITPKKSMSTMNNCSSTVHSKSNLSGNNNLSGSLCFETQQLPVAVKLKATNSCSGSKGMTTLRCFRQLEIDDGLEMYPGCAFRPASDSSAECTCAPKVTRYQSSVRNMTGFSLFVNNNSNNTLKSVFFNHHNDTKTTTTTSTIVSSFRHQ</sequence>
<dbReference type="AlphaFoldDB" id="A0A183KE16"/>
<evidence type="ECO:0000313" key="3">
    <source>
        <dbReference type="Proteomes" id="UP000279833"/>
    </source>
</evidence>